<evidence type="ECO:0000256" key="6">
    <source>
        <dbReference type="SAM" id="Phobius"/>
    </source>
</evidence>
<feature type="transmembrane region" description="Helical" evidence="6">
    <location>
        <begin position="318"/>
        <end position="338"/>
    </location>
</feature>
<accession>A0ABW3J600</accession>
<feature type="transmembrane region" description="Helical" evidence="6">
    <location>
        <begin position="387"/>
        <end position="408"/>
    </location>
</feature>
<keyword evidence="8" id="KW-1185">Reference proteome</keyword>
<feature type="transmembrane region" description="Helical" evidence="6">
    <location>
        <begin position="56"/>
        <end position="80"/>
    </location>
</feature>
<proteinExistence type="predicted"/>
<evidence type="ECO:0000256" key="4">
    <source>
        <dbReference type="ARBA" id="ARBA00022989"/>
    </source>
</evidence>
<feature type="transmembrane region" description="Helical" evidence="6">
    <location>
        <begin position="176"/>
        <end position="195"/>
    </location>
</feature>
<feature type="transmembrane region" description="Helical" evidence="6">
    <location>
        <begin position="414"/>
        <end position="433"/>
    </location>
</feature>
<comment type="subcellular location">
    <subcellularLocation>
        <location evidence="1">Cell membrane</location>
        <topology evidence="1">Multi-pass membrane protein</topology>
    </subcellularLocation>
</comment>
<dbReference type="EMBL" id="JBHTJO010000001">
    <property type="protein sequence ID" value="MFD0985842.1"/>
    <property type="molecule type" value="Genomic_DNA"/>
</dbReference>
<dbReference type="InterPro" id="IPR050833">
    <property type="entry name" value="Poly_Biosynth_Transport"/>
</dbReference>
<evidence type="ECO:0000256" key="1">
    <source>
        <dbReference type="ARBA" id="ARBA00004651"/>
    </source>
</evidence>
<dbReference type="PANTHER" id="PTHR30250">
    <property type="entry name" value="PST FAMILY PREDICTED COLANIC ACID TRANSPORTER"/>
    <property type="match status" value="1"/>
</dbReference>
<evidence type="ECO:0000256" key="2">
    <source>
        <dbReference type="ARBA" id="ARBA00022475"/>
    </source>
</evidence>
<protein>
    <submittedName>
        <fullName evidence="7">Oligosaccharide flippase family protein</fullName>
    </submittedName>
</protein>
<keyword evidence="5 6" id="KW-0472">Membrane</keyword>
<dbReference type="InterPro" id="IPR002797">
    <property type="entry name" value="Polysacc_synth"/>
</dbReference>
<feature type="transmembrane region" description="Helical" evidence="6">
    <location>
        <begin position="111"/>
        <end position="129"/>
    </location>
</feature>
<evidence type="ECO:0000256" key="3">
    <source>
        <dbReference type="ARBA" id="ARBA00022692"/>
    </source>
</evidence>
<evidence type="ECO:0000313" key="8">
    <source>
        <dbReference type="Proteomes" id="UP001597102"/>
    </source>
</evidence>
<keyword evidence="2" id="KW-1003">Cell membrane</keyword>
<evidence type="ECO:0000313" key="7">
    <source>
        <dbReference type="EMBL" id="MFD0985842.1"/>
    </source>
</evidence>
<keyword evidence="3 6" id="KW-0812">Transmembrane</keyword>
<feature type="transmembrane region" description="Helical" evidence="6">
    <location>
        <begin position="273"/>
        <end position="297"/>
    </location>
</feature>
<evidence type="ECO:0000256" key="5">
    <source>
        <dbReference type="ARBA" id="ARBA00023136"/>
    </source>
</evidence>
<dbReference type="PANTHER" id="PTHR30250:SF11">
    <property type="entry name" value="O-ANTIGEN TRANSPORTER-RELATED"/>
    <property type="match status" value="1"/>
</dbReference>
<organism evidence="7 8">
    <name type="scientific">Methyloligella solikamskensis</name>
    <dbReference type="NCBI Taxonomy" id="1177756"/>
    <lineage>
        <taxon>Bacteria</taxon>
        <taxon>Pseudomonadati</taxon>
        <taxon>Pseudomonadota</taxon>
        <taxon>Alphaproteobacteria</taxon>
        <taxon>Hyphomicrobiales</taxon>
        <taxon>Hyphomicrobiaceae</taxon>
        <taxon>Methyloligella</taxon>
    </lineage>
</organism>
<comment type="caution">
    <text evidence="7">The sequence shown here is derived from an EMBL/GenBank/DDBJ whole genome shotgun (WGS) entry which is preliminary data.</text>
</comment>
<dbReference type="RefSeq" id="WP_379084878.1">
    <property type="nucleotide sequence ID" value="NZ_JBHTJO010000001.1"/>
</dbReference>
<dbReference type="Proteomes" id="UP001597102">
    <property type="component" value="Unassembled WGS sequence"/>
</dbReference>
<keyword evidence="4 6" id="KW-1133">Transmembrane helix</keyword>
<dbReference type="Pfam" id="PF01943">
    <property type="entry name" value="Polysacc_synt"/>
    <property type="match status" value="1"/>
</dbReference>
<reference evidence="8" key="1">
    <citation type="journal article" date="2019" name="Int. J. Syst. Evol. Microbiol.">
        <title>The Global Catalogue of Microorganisms (GCM) 10K type strain sequencing project: providing services to taxonomists for standard genome sequencing and annotation.</title>
        <authorList>
            <consortium name="The Broad Institute Genomics Platform"/>
            <consortium name="The Broad Institute Genome Sequencing Center for Infectious Disease"/>
            <person name="Wu L."/>
            <person name="Ma J."/>
        </authorList>
    </citation>
    <scope>NUCLEOTIDE SEQUENCE [LARGE SCALE GENOMIC DNA]</scope>
    <source>
        <strain evidence="8">CCUG 61697</strain>
    </source>
</reference>
<feature type="transmembrane region" description="Helical" evidence="6">
    <location>
        <begin position="243"/>
        <end position="267"/>
    </location>
</feature>
<feature type="transmembrane region" description="Helical" evidence="6">
    <location>
        <begin position="358"/>
        <end position="380"/>
    </location>
</feature>
<feature type="transmembrane region" description="Helical" evidence="6">
    <location>
        <begin position="201"/>
        <end position="219"/>
    </location>
</feature>
<sequence>MTMEGLASSRMLSRVAALLGKTKSLVTVSSFVSVARIAGAAAGFITQVLLARYLQASALGVFYSVVSLVAVAGLVAAYGYPAIAPRFISRYREKGRPDLVLAFINRARREATLYVLIGAVGIVAFGLLWPGLDDVTRMALIAAAAALPASASLRVNGSFAGSLRRFLLAYLPDTAIRPFLLFFGVLAFIALGIQFDAADVTWLVAGITTVIAFAQYALVQRDVPKLPAAPPPKRLVRIWRREALPLIIVVMFIEFFADVDILMLTPFVSQAEIGIFGVCLKIAVLVGFAVQVAQYIVQPDLADAHARKSYAPIKKAMLKALGFPLAATLGAMVVFALWGNKLLFLFGPEFAGAKVPLLILIVSQLVRALFGPNVALLTVLGAQTQNAILATCSIAVLFLGNILLAPAYGATGAAISVVIAMTFWMVGTSVLLYRLSGLRTDALFLLTGGARQSEDG</sequence>
<name>A0ABW3J600_9HYPH</name>
<feature type="transmembrane region" description="Helical" evidence="6">
    <location>
        <begin position="135"/>
        <end position="155"/>
    </location>
</feature>
<gene>
    <name evidence="7" type="ORF">ACFQ2F_01880</name>
</gene>